<dbReference type="InterPro" id="IPR001197">
    <property type="entry name" value="Ribosomal_uL16_euk_arch"/>
</dbReference>
<dbReference type="SUPFAM" id="SSF54686">
    <property type="entry name" value="Ribosomal protein L16p/L10e"/>
    <property type="match status" value="1"/>
</dbReference>
<keyword evidence="1" id="KW-0689">Ribosomal protein</keyword>
<evidence type="ECO:0000313" key="2">
    <source>
        <dbReference type="Proteomes" id="UP000386466"/>
    </source>
</evidence>
<keyword evidence="1" id="KW-0687">Ribonucleoprotein</keyword>
<dbReference type="EMBL" id="CAAGRJ010001170">
    <property type="protein sequence ID" value="VFV18786.1"/>
    <property type="molecule type" value="Genomic_DNA"/>
</dbReference>
<protein>
    <submittedName>
        <fullName evidence="1">60s ribosomal protein l10-like</fullName>
    </submittedName>
</protein>
<name>A0A485MGQ5_LYNPA</name>
<dbReference type="InterPro" id="IPR036920">
    <property type="entry name" value="Ribosomal_uL16_sf"/>
</dbReference>
<gene>
    <name evidence="1" type="ORF">LYPA_23C003345</name>
</gene>
<reference evidence="1 2" key="1">
    <citation type="submission" date="2019-01" db="EMBL/GenBank/DDBJ databases">
        <authorList>
            <person name="Alioto T."/>
            <person name="Alioto T."/>
        </authorList>
    </citation>
    <scope>NUCLEOTIDE SEQUENCE [LARGE SCALE GENOMIC DNA]</scope>
</reference>
<dbReference type="PANTHER" id="PTHR11726">
    <property type="entry name" value="60S RIBOSOMAL PROTEIN L10"/>
    <property type="match status" value="1"/>
</dbReference>
<dbReference type="GO" id="GO:0006412">
    <property type="term" value="P:translation"/>
    <property type="evidence" value="ECO:0007669"/>
    <property type="project" value="InterPro"/>
</dbReference>
<dbReference type="Proteomes" id="UP000386466">
    <property type="component" value="Unassembled WGS sequence"/>
</dbReference>
<proteinExistence type="predicted"/>
<dbReference type="Gene3D" id="3.90.1170.10">
    <property type="entry name" value="Ribosomal protein L10e/L16"/>
    <property type="match status" value="1"/>
</dbReference>
<dbReference type="AlphaFoldDB" id="A0A485MGQ5"/>
<dbReference type="GO" id="GO:0003735">
    <property type="term" value="F:structural constituent of ribosome"/>
    <property type="evidence" value="ECO:0007669"/>
    <property type="project" value="InterPro"/>
</dbReference>
<dbReference type="GO" id="GO:0005840">
    <property type="term" value="C:ribosome"/>
    <property type="evidence" value="ECO:0007669"/>
    <property type="project" value="UniProtKB-KW"/>
</dbReference>
<dbReference type="Gene3D" id="3.30.60.300">
    <property type="match status" value="1"/>
</dbReference>
<organism evidence="1 2">
    <name type="scientific">Lynx pardinus</name>
    <name type="common">Iberian lynx</name>
    <name type="synonym">Felis pardina</name>
    <dbReference type="NCBI Taxonomy" id="191816"/>
    <lineage>
        <taxon>Eukaryota</taxon>
        <taxon>Metazoa</taxon>
        <taxon>Chordata</taxon>
        <taxon>Craniata</taxon>
        <taxon>Vertebrata</taxon>
        <taxon>Euteleostomi</taxon>
        <taxon>Mammalia</taxon>
        <taxon>Eutheria</taxon>
        <taxon>Laurasiatheria</taxon>
        <taxon>Carnivora</taxon>
        <taxon>Feliformia</taxon>
        <taxon>Felidae</taxon>
        <taxon>Felinae</taxon>
        <taxon>Lynx</taxon>
    </lineage>
</organism>
<evidence type="ECO:0000313" key="1">
    <source>
        <dbReference type="EMBL" id="VFV18786.1"/>
    </source>
</evidence>
<accession>A0A485MGQ5</accession>
<sequence>MWDAVRKPQGAVARVHFGQVILSVCTHLQIKERVIEALCRATFKFSGHQKIHISKWGFTKFNVDEFEEMVADKHLIPDGCGVKYP</sequence>
<keyword evidence="2" id="KW-1185">Reference proteome</keyword>